<evidence type="ECO:0000256" key="3">
    <source>
        <dbReference type="ARBA" id="ARBA00022617"/>
    </source>
</evidence>
<evidence type="ECO:0000256" key="8">
    <source>
        <dbReference type="PIRSR" id="PIRSR602401-1"/>
    </source>
</evidence>
<keyword evidence="6 8" id="KW-0408">Iron</keyword>
<keyword evidence="3 8" id="KW-0349">Heme</keyword>
<evidence type="ECO:0000256" key="6">
    <source>
        <dbReference type="ARBA" id="ARBA00023004"/>
    </source>
</evidence>
<evidence type="ECO:0000256" key="2">
    <source>
        <dbReference type="ARBA" id="ARBA00005179"/>
    </source>
</evidence>
<dbReference type="Gene3D" id="1.10.630.10">
    <property type="entry name" value="Cytochrome P450"/>
    <property type="match status" value="1"/>
</dbReference>
<dbReference type="CDD" id="cd11051">
    <property type="entry name" value="CYP59-like"/>
    <property type="match status" value="1"/>
</dbReference>
<comment type="cofactor">
    <cofactor evidence="1 8">
        <name>heme</name>
        <dbReference type="ChEBI" id="CHEBI:30413"/>
    </cofactor>
</comment>
<evidence type="ECO:0000256" key="5">
    <source>
        <dbReference type="ARBA" id="ARBA00023002"/>
    </source>
</evidence>
<evidence type="ECO:0000313" key="10">
    <source>
        <dbReference type="Proteomes" id="UP000799779"/>
    </source>
</evidence>
<dbReference type="Proteomes" id="UP000799779">
    <property type="component" value="Unassembled WGS sequence"/>
</dbReference>
<evidence type="ECO:0000256" key="4">
    <source>
        <dbReference type="ARBA" id="ARBA00022723"/>
    </source>
</evidence>
<evidence type="ECO:0000256" key="1">
    <source>
        <dbReference type="ARBA" id="ARBA00001971"/>
    </source>
</evidence>
<protein>
    <submittedName>
        <fullName evidence="9">Cytochrome P450</fullName>
    </submittedName>
</protein>
<dbReference type="GO" id="GO:0016705">
    <property type="term" value="F:oxidoreductase activity, acting on paired donors, with incorporation or reduction of molecular oxygen"/>
    <property type="evidence" value="ECO:0007669"/>
    <property type="project" value="InterPro"/>
</dbReference>
<proteinExistence type="predicted"/>
<dbReference type="GO" id="GO:0004497">
    <property type="term" value="F:monooxygenase activity"/>
    <property type="evidence" value="ECO:0007669"/>
    <property type="project" value="UniProtKB-KW"/>
</dbReference>
<dbReference type="GO" id="GO:0005506">
    <property type="term" value="F:iron ion binding"/>
    <property type="evidence" value="ECO:0007669"/>
    <property type="project" value="InterPro"/>
</dbReference>
<dbReference type="EMBL" id="ML977570">
    <property type="protein sequence ID" value="KAF2003819.1"/>
    <property type="molecule type" value="Genomic_DNA"/>
</dbReference>
<dbReference type="InterPro" id="IPR050121">
    <property type="entry name" value="Cytochrome_P450_monoxygenase"/>
</dbReference>
<keyword evidence="7" id="KW-0503">Monooxygenase</keyword>
<dbReference type="OrthoDB" id="10029320at2759"/>
<organism evidence="9 10">
    <name type="scientific">Amniculicola lignicola CBS 123094</name>
    <dbReference type="NCBI Taxonomy" id="1392246"/>
    <lineage>
        <taxon>Eukaryota</taxon>
        <taxon>Fungi</taxon>
        <taxon>Dikarya</taxon>
        <taxon>Ascomycota</taxon>
        <taxon>Pezizomycotina</taxon>
        <taxon>Dothideomycetes</taxon>
        <taxon>Pleosporomycetidae</taxon>
        <taxon>Pleosporales</taxon>
        <taxon>Amniculicolaceae</taxon>
        <taxon>Amniculicola</taxon>
    </lineage>
</organism>
<keyword evidence="5" id="KW-0560">Oxidoreductase</keyword>
<dbReference type="PANTHER" id="PTHR24305">
    <property type="entry name" value="CYTOCHROME P450"/>
    <property type="match status" value="1"/>
</dbReference>
<dbReference type="InterPro" id="IPR036396">
    <property type="entry name" value="Cyt_P450_sf"/>
</dbReference>
<reference evidence="9" key="1">
    <citation type="journal article" date="2020" name="Stud. Mycol.">
        <title>101 Dothideomycetes genomes: a test case for predicting lifestyles and emergence of pathogens.</title>
        <authorList>
            <person name="Haridas S."/>
            <person name="Albert R."/>
            <person name="Binder M."/>
            <person name="Bloem J."/>
            <person name="Labutti K."/>
            <person name="Salamov A."/>
            <person name="Andreopoulos B."/>
            <person name="Baker S."/>
            <person name="Barry K."/>
            <person name="Bills G."/>
            <person name="Bluhm B."/>
            <person name="Cannon C."/>
            <person name="Castanera R."/>
            <person name="Culley D."/>
            <person name="Daum C."/>
            <person name="Ezra D."/>
            <person name="Gonzalez J."/>
            <person name="Henrissat B."/>
            <person name="Kuo A."/>
            <person name="Liang C."/>
            <person name="Lipzen A."/>
            <person name="Lutzoni F."/>
            <person name="Magnuson J."/>
            <person name="Mondo S."/>
            <person name="Nolan M."/>
            <person name="Ohm R."/>
            <person name="Pangilinan J."/>
            <person name="Park H.-J."/>
            <person name="Ramirez L."/>
            <person name="Alfaro M."/>
            <person name="Sun H."/>
            <person name="Tritt A."/>
            <person name="Yoshinaga Y."/>
            <person name="Zwiers L.-H."/>
            <person name="Turgeon B."/>
            <person name="Goodwin S."/>
            <person name="Spatafora J."/>
            <person name="Crous P."/>
            <person name="Grigoriev I."/>
        </authorList>
    </citation>
    <scope>NUCLEOTIDE SEQUENCE</scope>
    <source>
        <strain evidence="9">CBS 123094</strain>
    </source>
</reference>
<feature type="binding site" description="axial binding residue" evidence="8">
    <location>
        <position position="386"/>
    </location>
    <ligand>
        <name>heme</name>
        <dbReference type="ChEBI" id="CHEBI:30413"/>
    </ligand>
    <ligandPart>
        <name>Fe</name>
        <dbReference type="ChEBI" id="CHEBI:18248"/>
    </ligandPart>
</feature>
<dbReference type="InterPro" id="IPR001128">
    <property type="entry name" value="Cyt_P450"/>
</dbReference>
<dbReference type="SUPFAM" id="SSF48264">
    <property type="entry name" value="Cytochrome P450"/>
    <property type="match status" value="1"/>
</dbReference>
<dbReference type="PANTHER" id="PTHR24305:SF107">
    <property type="entry name" value="P450, PUTATIVE (EUROFUNG)-RELATED"/>
    <property type="match status" value="1"/>
</dbReference>
<evidence type="ECO:0000256" key="7">
    <source>
        <dbReference type="ARBA" id="ARBA00023033"/>
    </source>
</evidence>
<dbReference type="PRINTS" id="PR00385">
    <property type="entry name" value="P450"/>
</dbReference>
<accession>A0A6A5WSR5</accession>
<dbReference type="GO" id="GO:0020037">
    <property type="term" value="F:heme binding"/>
    <property type="evidence" value="ECO:0007669"/>
    <property type="project" value="InterPro"/>
</dbReference>
<dbReference type="AlphaFoldDB" id="A0A6A5WSR5"/>
<comment type="pathway">
    <text evidence="2">Secondary metabolite biosynthesis.</text>
</comment>
<gene>
    <name evidence="9" type="ORF">P154DRAFT_519739</name>
</gene>
<sequence length="471" mass="54737">MDTYPVNQPMLVIMDPDTAREVANSNLKKHWNLKKFVEPLAGTENLLLLEGAVWKKWRNVFNPSFSPTQLMSQVPTIVDYVTQFVAILDERASKNELFRMEEEATKVTIDVIGKVVCDHEFKTLTTDNEFVQLLRSSLTWMPDSQSFDPFHRHHPLRPLFWKYYKYRMDNYIGKVLDERFTFQNASKENRKRQKTGIDLALEEYFKESGQTVDARTATMDSEFRRYAIDNLQSLLFAGHDTTASTICYCYHELGKHPAELQKLRRELDDVFGVGVDAGEQIKHDPYIINKCDYTSAVIKEILRMWAPASTVREGRKDYFIKDPVTEEMLPTDKMLVWIPAISIHRDARYWGEDAHIFRPERWLPENADELPSAEAYRPFERGPRNCIGQELANIELKILLAMTIREFDIRSAFDELDTLDTDGSLWAADQSFKKGVQKCFDDEMYQILLAAGKPRQGMPARVKRRRGLMHG</sequence>
<evidence type="ECO:0000313" key="9">
    <source>
        <dbReference type="EMBL" id="KAF2003819.1"/>
    </source>
</evidence>
<dbReference type="PRINTS" id="PR00463">
    <property type="entry name" value="EP450I"/>
</dbReference>
<keyword evidence="4 8" id="KW-0479">Metal-binding</keyword>
<dbReference type="Pfam" id="PF00067">
    <property type="entry name" value="p450"/>
    <property type="match status" value="1"/>
</dbReference>
<keyword evidence="10" id="KW-1185">Reference proteome</keyword>
<dbReference type="InterPro" id="IPR002401">
    <property type="entry name" value="Cyt_P450_E_grp-I"/>
</dbReference>
<name>A0A6A5WSR5_9PLEO</name>